<dbReference type="InterPro" id="IPR001705">
    <property type="entry name" value="Ribosomal_bL33"/>
</dbReference>
<dbReference type="NCBIfam" id="NF001860">
    <property type="entry name" value="PRK00595.1"/>
    <property type="match status" value="1"/>
</dbReference>
<dbReference type="Gene3D" id="2.20.28.120">
    <property type="entry name" value="Ribosomal protein L33"/>
    <property type="match status" value="1"/>
</dbReference>
<dbReference type="OrthoDB" id="9801333at2"/>
<accession>A0A4V2NI28</accession>
<dbReference type="GO" id="GO:0005737">
    <property type="term" value="C:cytoplasm"/>
    <property type="evidence" value="ECO:0007669"/>
    <property type="project" value="UniProtKB-ARBA"/>
</dbReference>
<evidence type="ECO:0000313" key="7">
    <source>
        <dbReference type="Proteomes" id="UP000294192"/>
    </source>
</evidence>
<dbReference type="InterPro" id="IPR011332">
    <property type="entry name" value="Ribosomal_zn-bd"/>
</dbReference>
<name>A0A4V2NI28_9MOLU</name>
<dbReference type="InterPro" id="IPR038584">
    <property type="entry name" value="Ribosomal_bL33_sf"/>
</dbReference>
<dbReference type="GO" id="GO:0003735">
    <property type="term" value="F:structural constituent of ribosome"/>
    <property type="evidence" value="ECO:0007669"/>
    <property type="project" value="InterPro"/>
</dbReference>
<sequence length="50" mass="5971">MAREGITLRCVDCKMENYITKKNKKTQIEKLEVSKHCHKCNKHTTHKEKK</sequence>
<evidence type="ECO:0000256" key="2">
    <source>
        <dbReference type="ARBA" id="ARBA00022980"/>
    </source>
</evidence>
<keyword evidence="3 5" id="KW-0687">Ribonucleoprotein</keyword>
<evidence type="ECO:0000256" key="5">
    <source>
        <dbReference type="HAMAP-Rule" id="MF_00294"/>
    </source>
</evidence>
<dbReference type="Proteomes" id="UP000294192">
    <property type="component" value="Unassembled WGS sequence"/>
</dbReference>
<comment type="caution">
    <text evidence="6">The sequence shown here is derived from an EMBL/GenBank/DDBJ whole genome shotgun (WGS) entry which is preliminary data.</text>
</comment>
<dbReference type="SUPFAM" id="SSF57829">
    <property type="entry name" value="Zn-binding ribosomal proteins"/>
    <property type="match status" value="1"/>
</dbReference>
<dbReference type="AlphaFoldDB" id="A0A4V2NI28"/>
<dbReference type="GO" id="GO:1990904">
    <property type="term" value="C:ribonucleoprotein complex"/>
    <property type="evidence" value="ECO:0007669"/>
    <property type="project" value="UniProtKB-KW"/>
</dbReference>
<evidence type="ECO:0000256" key="3">
    <source>
        <dbReference type="ARBA" id="ARBA00023274"/>
    </source>
</evidence>
<evidence type="ECO:0000256" key="1">
    <source>
        <dbReference type="ARBA" id="ARBA00007596"/>
    </source>
</evidence>
<protein>
    <recommendedName>
        <fullName evidence="4 5">Large ribosomal subunit protein bL33</fullName>
    </recommendedName>
</protein>
<evidence type="ECO:0000313" key="6">
    <source>
        <dbReference type="EMBL" id="TCG10728.1"/>
    </source>
</evidence>
<organism evidence="6 7">
    <name type="scientific">Mycoplasma marinum</name>
    <dbReference type="NCBI Taxonomy" id="1937190"/>
    <lineage>
        <taxon>Bacteria</taxon>
        <taxon>Bacillati</taxon>
        <taxon>Mycoplasmatota</taxon>
        <taxon>Mollicutes</taxon>
        <taxon>Mycoplasmataceae</taxon>
        <taxon>Mycoplasma</taxon>
    </lineage>
</organism>
<reference evidence="6 7" key="1">
    <citation type="submission" date="2018-02" db="EMBL/GenBank/DDBJ databases">
        <title>Mycoplasma marinum and Mycoplasma todarodis sp. nov., moderately halophilic and psychrotolerant mycoplasmas isolated from cephalopods.</title>
        <authorList>
            <person name="Viver T."/>
        </authorList>
    </citation>
    <scope>NUCLEOTIDE SEQUENCE [LARGE SCALE GENOMIC DNA]</scope>
    <source>
        <strain evidence="6 7">PE</strain>
    </source>
</reference>
<gene>
    <name evidence="5 6" type="primary">rpmG</name>
    <name evidence="6" type="ORF">C4B24_04040</name>
</gene>
<dbReference type="NCBIfam" id="TIGR01023">
    <property type="entry name" value="rpmG_bact"/>
    <property type="match status" value="1"/>
</dbReference>
<proteinExistence type="inferred from homology"/>
<dbReference type="GO" id="GO:0005840">
    <property type="term" value="C:ribosome"/>
    <property type="evidence" value="ECO:0007669"/>
    <property type="project" value="UniProtKB-KW"/>
</dbReference>
<dbReference type="NCBIfam" id="NF001764">
    <property type="entry name" value="PRK00504.1"/>
    <property type="match status" value="1"/>
</dbReference>
<keyword evidence="7" id="KW-1185">Reference proteome</keyword>
<dbReference type="EMBL" id="PSZO01000023">
    <property type="protein sequence ID" value="TCG10728.1"/>
    <property type="molecule type" value="Genomic_DNA"/>
</dbReference>
<dbReference type="RefSeq" id="WP_131599482.1">
    <property type="nucleotide sequence ID" value="NZ_CBDBYK010000020.1"/>
</dbReference>
<keyword evidence="2 5" id="KW-0689">Ribosomal protein</keyword>
<dbReference type="GO" id="GO:0006412">
    <property type="term" value="P:translation"/>
    <property type="evidence" value="ECO:0007669"/>
    <property type="project" value="UniProtKB-UniRule"/>
</dbReference>
<dbReference type="Pfam" id="PF00471">
    <property type="entry name" value="Ribosomal_L33"/>
    <property type="match status" value="1"/>
</dbReference>
<comment type="similarity">
    <text evidence="1 5">Belongs to the bacterial ribosomal protein bL33 family.</text>
</comment>
<dbReference type="HAMAP" id="MF_00294">
    <property type="entry name" value="Ribosomal_bL33"/>
    <property type="match status" value="1"/>
</dbReference>
<evidence type="ECO:0000256" key="4">
    <source>
        <dbReference type="ARBA" id="ARBA00035176"/>
    </source>
</evidence>